<dbReference type="EMBL" id="BMJH01000001">
    <property type="protein sequence ID" value="GGC59831.1"/>
    <property type="molecule type" value="Genomic_DNA"/>
</dbReference>
<organism evidence="1 2">
    <name type="scientific">Hoyosella rhizosphaerae</name>
    <dbReference type="NCBI Taxonomy" id="1755582"/>
    <lineage>
        <taxon>Bacteria</taxon>
        <taxon>Bacillati</taxon>
        <taxon>Actinomycetota</taxon>
        <taxon>Actinomycetes</taxon>
        <taxon>Mycobacteriales</taxon>
        <taxon>Hoyosellaceae</taxon>
        <taxon>Hoyosella</taxon>
    </lineage>
</organism>
<evidence type="ECO:0000313" key="1">
    <source>
        <dbReference type="EMBL" id="GGC59831.1"/>
    </source>
</evidence>
<gene>
    <name evidence="1" type="ORF">GCM10011410_10340</name>
</gene>
<reference evidence="1" key="1">
    <citation type="journal article" date="2014" name="Int. J. Syst. Evol. Microbiol.">
        <title>Complete genome sequence of Corynebacterium casei LMG S-19264T (=DSM 44701T), isolated from a smear-ripened cheese.</title>
        <authorList>
            <consortium name="US DOE Joint Genome Institute (JGI-PGF)"/>
            <person name="Walter F."/>
            <person name="Albersmeier A."/>
            <person name="Kalinowski J."/>
            <person name="Ruckert C."/>
        </authorList>
    </citation>
    <scope>NUCLEOTIDE SEQUENCE</scope>
    <source>
        <strain evidence="1">CGMCC 1.15478</strain>
    </source>
</reference>
<dbReference type="Proteomes" id="UP000641514">
    <property type="component" value="Unassembled WGS sequence"/>
</dbReference>
<comment type="caution">
    <text evidence="1">The sequence shown here is derived from an EMBL/GenBank/DDBJ whole genome shotgun (WGS) entry which is preliminary data.</text>
</comment>
<evidence type="ECO:0000313" key="2">
    <source>
        <dbReference type="Proteomes" id="UP000641514"/>
    </source>
</evidence>
<sequence>MNIRCTEGDASLDHRWKRYTDRSGPIKVRDHFSDRRSDRVRGGGLWSTYPVTFRSEGARIEVNKCTFDSTAAYIDAEAQSRTVR</sequence>
<proteinExistence type="predicted"/>
<name>A0A916U573_9ACTN</name>
<keyword evidence="2" id="KW-1185">Reference proteome</keyword>
<protein>
    <submittedName>
        <fullName evidence="1">Uncharacterized protein</fullName>
    </submittedName>
</protein>
<reference evidence="1" key="2">
    <citation type="submission" date="2020-09" db="EMBL/GenBank/DDBJ databases">
        <authorList>
            <person name="Sun Q."/>
            <person name="Zhou Y."/>
        </authorList>
    </citation>
    <scope>NUCLEOTIDE SEQUENCE</scope>
    <source>
        <strain evidence="1">CGMCC 1.15478</strain>
    </source>
</reference>
<accession>A0A916U573</accession>
<dbReference type="AlphaFoldDB" id="A0A916U573"/>